<dbReference type="EMBL" id="MKGL01000618">
    <property type="protein sequence ID" value="RNE96971.1"/>
    <property type="molecule type" value="Genomic_DNA"/>
</dbReference>
<dbReference type="GO" id="GO:0005737">
    <property type="term" value="C:cytoplasm"/>
    <property type="evidence" value="ECO:0007669"/>
    <property type="project" value="TreeGrafter"/>
</dbReference>
<dbReference type="GO" id="GO:0009313">
    <property type="term" value="P:oligosaccharide catabolic process"/>
    <property type="evidence" value="ECO:0007669"/>
    <property type="project" value="TreeGrafter"/>
</dbReference>
<reference evidence="5 6" key="1">
    <citation type="journal article" date="2018" name="BMC Genomics">
        <title>Genomic comparison of Trypanosoma conorhini and Trypanosoma rangeli to Trypanosoma cruzi strains of high and low virulence.</title>
        <authorList>
            <person name="Bradwell K.R."/>
            <person name="Koparde V.N."/>
            <person name="Matveyev A.V."/>
            <person name="Serrano M.G."/>
            <person name="Alves J.M."/>
            <person name="Parikh H."/>
            <person name="Huang B."/>
            <person name="Lee V."/>
            <person name="Espinosa-Alvarez O."/>
            <person name="Ortiz P.A."/>
            <person name="Costa-Martins A.G."/>
            <person name="Teixeira M.M."/>
            <person name="Buck G.A."/>
        </authorList>
    </citation>
    <scope>NUCLEOTIDE SEQUENCE [LARGE SCALE GENOMIC DNA]</scope>
    <source>
        <strain evidence="5 6">AM80</strain>
    </source>
</reference>
<dbReference type="InterPro" id="IPR011040">
    <property type="entry name" value="Sialidase"/>
</dbReference>
<evidence type="ECO:0000313" key="6">
    <source>
        <dbReference type="Proteomes" id="UP000283634"/>
    </source>
</evidence>
<dbReference type="InterPro" id="IPR055239">
    <property type="entry name" value="TS_C"/>
</dbReference>
<dbReference type="PRINTS" id="PR01803">
    <property type="entry name" value="TCSIALIDASE"/>
</dbReference>
<evidence type="ECO:0000259" key="3">
    <source>
        <dbReference type="Pfam" id="PF13859"/>
    </source>
</evidence>
<dbReference type="Pfam" id="PF13859">
    <property type="entry name" value="BNR_3"/>
    <property type="match status" value="1"/>
</dbReference>
<dbReference type="GeneID" id="40333492"/>
<dbReference type="SUPFAM" id="SSF49899">
    <property type="entry name" value="Concanavalin A-like lectins/glucanases"/>
    <property type="match status" value="1"/>
</dbReference>
<dbReference type="GO" id="GO:0016020">
    <property type="term" value="C:membrane"/>
    <property type="evidence" value="ECO:0007669"/>
    <property type="project" value="TreeGrafter"/>
</dbReference>
<feature type="chain" id="PRO_5019112089" evidence="2">
    <location>
        <begin position="31"/>
        <end position="687"/>
    </location>
</feature>
<protein>
    <submittedName>
        <fullName evidence="5">Group II trans-sialidase superfamily</fullName>
    </submittedName>
</protein>
<feature type="domain" description="Trans-sialidase C-terminal" evidence="4">
    <location>
        <begin position="451"/>
        <end position="645"/>
    </location>
</feature>
<dbReference type="VEuPathDB" id="TriTrypDB:TRSC58_07095"/>
<dbReference type="GO" id="GO:0004308">
    <property type="term" value="F:exo-alpha-sialidase activity"/>
    <property type="evidence" value="ECO:0007669"/>
    <property type="project" value="InterPro"/>
</dbReference>
<dbReference type="InterPro" id="IPR013320">
    <property type="entry name" value="ConA-like_dom_sf"/>
</dbReference>
<dbReference type="Gene3D" id="2.120.10.10">
    <property type="match status" value="1"/>
</dbReference>
<keyword evidence="6" id="KW-1185">Reference proteome</keyword>
<dbReference type="Pfam" id="PF22925">
    <property type="entry name" value="TS_C"/>
    <property type="match status" value="1"/>
</dbReference>
<dbReference type="Proteomes" id="UP000283634">
    <property type="component" value="Unassembled WGS sequence"/>
</dbReference>
<name>A0A422MUZ9_TRYRA</name>
<dbReference type="GO" id="GO:0006689">
    <property type="term" value="P:ganglioside catabolic process"/>
    <property type="evidence" value="ECO:0007669"/>
    <property type="project" value="TreeGrafter"/>
</dbReference>
<dbReference type="InterPro" id="IPR036278">
    <property type="entry name" value="Sialidase_sf"/>
</dbReference>
<comment type="caution">
    <text evidence="5">The sequence shown here is derived from an EMBL/GenBank/DDBJ whole genome shotgun (WGS) entry which is preliminary data.</text>
</comment>
<evidence type="ECO:0000259" key="4">
    <source>
        <dbReference type="Pfam" id="PF22925"/>
    </source>
</evidence>
<feature type="signal peptide" evidence="2">
    <location>
        <begin position="1"/>
        <end position="30"/>
    </location>
</feature>
<dbReference type="RefSeq" id="XP_029233912.1">
    <property type="nucleotide sequence ID" value="XM_029386235.1"/>
</dbReference>
<organism evidence="5 6">
    <name type="scientific">Trypanosoma rangeli</name>
    <dbReference type="NCBI Taxonomy" id="5698"/>
    <lineage>
        <taxon>Eukaryota</taxon>
        <taxon>Discoba</taxon>
        <taxon>Euglenozoa</taxon>
        <taxon>Kinetoplastea</taxon>
        <taxon>Metakinetoplastina</taxon>
        <taxon>Trypanosomatida</taxon>
        <taxon>Trypanosomatidae</taxon>
        <taxon>Trypanosoma</taxon>
        <taxon>Herpetosoma</taxon>
    </lineage>
</organism>
<dbReference type="CDD" id="cd15482">
    <property type="entry name" value="Sialidase_non-viral"/>
    <property type="match status" value="1"/>
</dbReference>
<dbReference type="PANTHER" id="PTHR10628">
    <property type="entry name" value="SIALIDASE"/>
    <property type="match status" value="1"/>
</dbReference>
<accession>A0A422MUZ9</accession>
<dbReference type="PANTHER" id="PTHR10628:SF30">
    <property type="entry name" value="EXO-ALPHA-SIALIDASE"/>
    <property type="match status" value="1"/>
</dbReference>
<dbReference type="Gene3D" id="2.60.120.200">
    <property type="match status" value="1"/>
</dbReference>
<dbReference type="AlphaFoldDB" id="A0A422MUZ9"/>
<proteinExistence type="predicted"/>
<gene>
    <name evidence="5" type="ORF">TraAM80_09559</name>
</gene>
<dbReference type="InterPro" id="IPR026856">
    <property type="entry name" value="Sialidase_fam"/>
</dbReference>
<keyword evidence="2" id="KW-0732">Signal</keyword>
<dbReference type="OMA" id="ANANEWK"/>
<dbReference type="InterPro" id="IPR008377">
    <property type="entry name" value="Sialidase_trypan"/>
</dbReference>
<evidence type="ECO:0000256" key="1">
    <source>
        <dbReference type="ARBA" id="ARBA00022737"/>
    </source>
</evidence>
<dbReference type="SUPFAM" id="SSF50939">
    <property type="entry name" value="Sialidases"/>
    <property type="match status" value="1"/>
</dbReference>
<dbReference type="VEuPathDB" id="TriTrypDB:TRSC58_06951"/>
<evidence type="ECO:0000313" key="5">
    <source>
        <dbReference type="EMBL" id="RNE96971.1"/>
    </source>
</evidence>
<feature type="domain" description="Sialidase" evidence="3">
    <location>
        <begin position="70"/>
        <end position="404"/>
    </location>
</feature>
<keyword evidence="1" id="KW-0677">Repeat</keyword>
<evidence type="ECO:0000256" key="2">
    <source>
        <dbReference type="SAM" id="SignalP"/>
    </source>
</evidence>
<sequence length="687" mass="76457">MLNRCRYMFSFSVQLLFVLLICFDSAAVHAEEGNKPKEAQMPQSVDLFVPHRTIVETQGENQKRDSFAFPSLASADGVLVSFAESHTDLRVSGEEHASIYYADVVAGYINSAENWLSFVAEANANEWKAYSIFNTTTQEEYATLVIRALKPTTIAMDNKVFLLVGDYHQKYDPSLRKQTAPSQDLYLLVGEATQDKVIQWGEPTSILSQIEPYANQSGVNRFGGSGGSGIVMEDGTLVFPVMARNKVKQLFLSMIIYSKDDGKNWVLPHGMLPTRCTRPLIVEWEQGQLVMVAKCFFLTQVFESRDMGATWTRAVRTLTRVQPLLLPDAWRTAKVVGSLTTATIAGKKVMLYTQKEIPPWEIVQATALYLWVTDNNRTFHVGHISMDTAEEVASANTLLHCNDVLYLLQERGNDKASSLFLALLTEQLKTITSVLETWAKLDSYFSELSVPTAGLVGFLSDASGDGTWNDAYRCVNATVRNAKKVENGFNFTGPKSYAIWPVNVWKYHYVHSFVDYEFTLVAAVTIHKVMNRVPHLLGALLSRKENLMFMGLSYTAGKQWGTVFNGITTIALNSSWEPGEEYKVALMLQGNKGSVYVDGVLMGSCDTLPILEARRHQIARFYFGGGKDGSARVRTVFLYNRPLNAMELKAVDSYNSSGKLPGDSSTRANAFRVSILLLVLLGFAALC</sequence>